<evidence type="ECO:0000313" key="2">
    <source>
        <dbReference type="Proteomes" id="UP000441585"/>
    </source>
</evidence>
<reference evidence="1 2" key="1">
    <citation type="submission" date="2019-11" db="EMBL/GenBank/DDBJ databases">
        <title>Bacillus idriensis genome.</title>
        <authorList>
            <person name="Konopka E.N."/>
            <person name="Newman J.D."/>
        </authorList>
    </citation>
    <scope>NUCLEOTIDE SEQUENCE [LARGE SCALE GENOMIC DNA]</scope>
    <source>
        <strain evidence="1 2">DSM 19097</strain>
    </source>
</reference>
<dbReference type="RefSeq" id="WP_154318675.1">
    <property type="nucleotide sequence ID" value="NZ_CAJGAA010000002.1"/>
</dbReference>
<dbReference type="Proteomes" id="UP000441585">
    <property type="component" value="Unassembled WGS sequence"/>
</dbReference>
<accession>A0A6I2M951</accession>
<gene>
    <name evidence="1" type="ORF">GJU41_11810</name>
</gene>
<evidence type="ECO:0000313" key="1">
    <source>
        <dbReference type="EMBL" id="MRX54658.1"/>
    </source>
</evidence>
<organism evidence="1 2">
    <name type="scientific">Metabacillus idriensis</name>
    <dbReference type="NCBI Taxonomy" id="324768"/>
    <lineage>
        <taxon>Bacteria</taxon>
        <taxon>Bacillati</taxon>
        <taxon>Bacillota</taxon>
        <taxon>Bacilli</taxon>
        <taxon>Bacillales</taxon>
        <taxon>Bacillaceae</taxon>
        <taxon>Metabacillus</taxon>
    </lineage>
</organism>
<dbReference type="AlphaFoldDB" id="A0A6I2M951"/>
<comment type="caution">
    <text evidence="1">The sequence shown here is derived from an EMBL/GenBank/DDBJ whole genome shotgun (WGS) entry which is preliminary data.</text>
</comment>
<keyword evidence="2" id="KW-1185">Reference proteome</keyword>
<proteinExistence type="predicted"/>
<sequence length="93" mass="10715">MTDKLFAPPSQLPYRNRLVYLMQTKLGTELPEDILHDIDHALYDYAKYCAKVARDEAEANAKVAEGRALTIAEHDAETAIEFITEWYRNSRVK</sequence>
<dbReference type="EMBL" id="WKKF01000002">
    <property type="protein sequence ID" value="MRX54658.1"/>
    <property type="molecule type" value="Genomic_DNA"/>
</dbReference>
<name>A0A6I2M951_9BACI</name>
<protein>
    <submittedName>
        <fullName evidence="1">Uncharacterized protein</fullName>
    </submittedName>
</protein>